<dbReference type="InterPro" id="IPR032675">
    <property type="entry name" value="LRR_dom_sf"/>
</dbReference>
<feature type="repeat" description="TPR" evidence="3">
    <location>
        <begin position="41"/>
        <end position="74"/>
    </location>
</feature>
<dbReference type="InterPro" id="IPR006553">
    <property type="entry name" value="Leu-rich_rpt_Cys-con_subtyp"/>
</dbReference>
<sequence>MKKRAFSSTTTKDQPKPTTSTKHQRKNVAASASTNEIQESWKHYFEDGRQAFTASQYKEALQYFTQALRLQPTNLTLLDSRSATYDRLQQWDAAVKDAKMMIKIAPQVSKGYLRLGKLVTSQPQQQNEKTYRQAALVYRRGCSKVDEGDPRYALLTTLASDMESKVNADKRRIQGQRDPLHILPYDVLDLIFTYLPFHRRVACTQVSSDWNRFLRHWPGMWRQLDFITGATKHDVVSRKTLTSYFSYTRGRHIRSFSLSASKPKTDYALQLLIDQDCQYLEYLGFSNSGFSLNLFSRTLRLMGKQLTHLYLDNCDTPLEPIFTQLSAICPQLTHLYYGSELKTEFITTMDAQHTLPRLQQLHLVSNASQSTLDVILAQCPNLTHLVLPRIYVSVATLLLRHPLPHLRVYYHDACSTMSKQSLWESALTTTTIPPPPTPGKVGGWVAFSAMGTTLDDHTLNSIVTTHRTTLEIINLNQTVGFSNQWCSLLLPPPALPLPLENEGEANPSGFISPLVELSLNQCTRLDDTDLCRVISACPRLQVVGLAYVCSVTNTTLEHLAQLPHLKRLDLTACPQITGSGLRRLVDLRRHTLKKLLLNDCAAIQPDAIQHARSVLGRTAVECTFGKR</sequence>
<evidence type="ECO:0000256" key="1">
    <source>
        <dbReference type="ARBA" id="ARBA00022737"/>
    </source>
</evidence>
<dbReference type="SUPFAM" id="SSF52047">
    <property type="entry name" value="RNI-like"/>
    <property type="match status" value="1"/>
</dbReference>
<organism evidence="6 7">
    <name type="scientific">Absidia repens</name>
    <dbReference type="NCBI Taxonomy" id="90262"/>
    <lineage>
        <taxon>Eukaryota</taxon>
        <taxon>Fungi</taxon>
        <taxon>Fungi incertae sedis</taxon>
        <taxon>Mucoromycota</taxon>
        <taxon>Mucoromycotina</taxon>
        <taxon>Mucoromycetes</taxon>
        <taxon>Mucorales</taxon>
        <taxon>Cunninghamellaceae</taxon>
        <taxon>Absidia</taxon>
    </lineage>
</organism>
<dbReference type="STRING" id="90262.A0A1X2IP10"/>
<dbReference type="InterPro" id="IPR001810">
    <property type="entry name" value="F-box_dom"/>
</dbReference>
<feature type="domain" description="F-box" evidence="5">
    <location>
        <begin position="177"/>
        <end position="224"/>
    </location>
</feature>
<protein>
    <recommendedName>
        <fullName evidence="5">F-box domain-containing protein</fullName>
    </recommendedName>
</protein>
<evidence type="ECO:0000256" key="3">
    <source>
        <dbReference type="PROSITE-ProRule" id="PRU00339"/>
    </source>
</evidence>
<dbReference type="PROSITE" id="PS50181">
    <property type="entry name" value="FBOX"/>
    <property type="match status" value="1"/>
</dbReference>
<keyword evidence="1" id="KW-0677">Repeat</keyword>
<dbReference type="InterPro" id="IPR036047">
    <property type="entry name" value="F-box-like_dom_sf"/>
</dbReference>
<dbReference type="SMART" id="SM00367">
    <property type="entry name" value="LRR_CC"/>
    <property type="match status" value="3"/>
</dbReference>
<dbReference type="SMART" id="SM00028">
    <property type="entry name" value="TPR"/>
    <property type="match status" value="2"/>
</dbReference>
<dbReference type="AlphaFoldDB" id="A0A1X2IP10"/>
<dbReference type="SUPFAM" id="SSF48452">
    <property type="entry name" value="TPR-like"/>
    <property type="match status" value="1"/>
</dbReference>
<dbReference type="Gene3D" id="1.25.40.10">
    <property type="entry name" value="Tetratricopeptide repeat domain"/>
    <property type="match status" value="1"/>
</dbReference>
<feature type="compositionally biased region" description="Polar residues" evidence="4">
    <location>
        <begin position="1"/>
        <end position="21"/>
    </location>
</feature>
<dbReference type="EMBL" id="MCGE01000007">
    <property type="protein sequence ID" value="ORZ19735.1"/>
    <property type="molecule type" value="Genomic_DNA"/>
</dbReference>
<dbReference type="InterPro" id="IPR055411">
    <property type="entry name" value="LRR_FXL15/At3g58940/PEG3-like"/>
</dbReference>
<name>A0A1X2IP10_9FUNG</name>
<comment type="caution">
    <text evidence="6">The sequence shown here is derived from an EMBL/GenBank/DDBJ whole genome shotgun (WGS) entry which is preliminary data.</text>
</comment>
<dbReference type="InterPro" id="IPR019734">
    <property type="entry name" value="TPR_rpt"/>
</dbReference>
<evidence type="ECO:0000259" key="5">
    <source>
        <dbReference type="PROSITE" id="PS50181"/>
    </source>
</evidence>
<dbReference type="PANTHER" id="PTHR22904:SF523">
    <property type="entry name" value="STRESS-INDUCED-PHOSPHOPROTEIN 1"/>
    <property type="match status" value="1"/>
</dbReference>
<evidence type="ECO:0000256" key="2">
    <source>
        <dbReference type="ARBA" id="ARBA00022803"/>
    </source>
</evidence>
<dbReference type="SUPFAM" id="SSF81383">
    <property type="entry name" value="F-box domain"/>
    <property type="match status" value="1"/>
</dbReference>
<evidence type="ECO:0000313" key="7">
    <source>
        <dbReference type="Proteomes" id="UP000193560"/>
    </source>
</evidence>
<dbReference type="Proteomes" id="UP000193560">
    <property type="component" value="Unassembled WGS sequence"/>
</dbReference>
<gene>
    <name evidence="6" type="ORF">BCR42DRAFT_410394</name>
</gene>
<dbReference type="InterPro" id="IPR011990">
    <property type="entry name" value="TPR-like_helical_dom_sf"/>
</dbReference>
<evidence type="ECO:0000313" key="6">
    <source>
        <dbReference type="EMBL" id="ORZ19735.1"/>
    </source>
</evidence>
<dbReference type="PANTHER" id="PTHR22904">
    <property type="entry name" value="TPR REPEAT CONTAINING PROTEIN"/>
    <property type="match status" value="1"/>
</dbReference>
<reference evidence="6 7" key="1">
    <citation type="submission" date="2016-07" db="EMBL/GenBank/DDBJ databases">
        <title>Pervasive Adenine N6-methylation of Active Genes in Fungi.</title>
        <authorList>
            <consortium name="DOE Joint Genome Institute"/>
            <person name="Mondo S.J."/>
            <person name="Dannebaum R.O."/>
            <person name="Kuo R.C."/>
            <person name="Labutti K."/>
            <person name="Haridas S."/>
            <person name="Kuo A."/>
            <person name="Salamov A."/>
            <person name="Ahrendt S.R."/>
            <person name="Lipzen A."/>
            <person name="Sullivan W."/>
            <person name="Andreopoulos W.B."/>
            <person name="Clum A."/>
            <person name="Lindquist E."/>
            <person name="Daum C."/>
            <person name="Ramamoorthy G.K."/>
            <person name="Gryganskyi A."/>
            <person name="Culley D."/>
            <person name="Magnuson J.K."/>
            <person name="James T.Y."/>
            <person name="O'Malley M.A."/>
            <person name="Stajich J.E."/>
            <person name="Spatafora J.W."/>
            <person name="Visel A."/>
            <person name="Grigoriev I.V."/>
        </authorList>
    </citation>
    <scope>NUCLEOTIDE SEQUENCE [LARGE SCALE GENOMIC DNA]</scope>
    <source>
        <strain evidence="6 7">NRRL 1336</strain>
    </source>
</reference>
<keyword evidence="2 3" id="KW-0802">TPR repeat</keyword>
<keyword evidence="7" id="KW-1185">Reference proteome</keyword>
<feature type="region of interest" description="Disordered" evidence="4">
    <location>
        <begin position="1"/>
        <end position="34"/>
    </location>
</feature>
<dbReference type="GO" id="GO:0051879">
    <property type="term" value="F:Hsp90 protein binding"/>
    <property type="evidence" value="ECO:0007669"/>
    <property type="project" value="TreeGrafter"/>
</dbReference>
<dbReference type="Pfam" id="PF24758">
    <property type="entry name" value="LRR_At5g56370"/>
    <property type="match status" value="1"/>
</dbReference>
<dbReference type="CDD" id="cd09917">
    <property type="entry name" value="F-box_SF"/>
    <property type="match status" value="1"/>
</dbReference>
<dbReference type="OrthoDB" id="2218971at2759"/>
<dbReference type="Pfam" id="PF12937">
    <property type="entry name" value="F-box-like"/>
    <property type="match status" value="1"/>
</dbReference>
<proteinExistence type="predicted"/>
<dbReference type="Gene3D" id="3.80.10.10">
    <property type="entry name" value="Ribonuclease Inhibitor"/>
    <property type="match status" value="2"/>
</dbReference>
<accession>A0A1X2IP10</accession>
<dbReference type="PROSITE" id="PS50005">
    <property type="entry name" value="TPR"/>
    <property type="match status" value="1"/>
</dbReference>
<evidence type="ECO:0000256" key="4">
    <source>
        <dbReference type="SAM" id="MobiDB-lite"/>
    </source>
</evidence>